<dbReference type="RefSeq" id="WP_211551066.1">
    <property type="nucleotide sequence ID" value="NZ_JAGTUF010000022.1"/>
</dbReference>
<evidence type="ECO:0008006" key="4">
    <source>
        <dbReference type="Google" id="ProtNLM"/>
    </source>
</evidence>
<keyword evidence="1" id="KW-0732">Signal</keyword>
<name>A0ABS5IG38_9PROT</name>
<protein>
    <recommendedName>
        <fullName evidence="4">DUF4189 domain-containing protein</fullName>
    </recommendedName>
</protein>
<evidence type="ECO:0000313" key="2">
    <source>
        <dbReference type="EMBL" id="MBR9973385.1"/>
    </source>
</evidence>
<accession>A0ABS5IG38</accession>
<gene>
    <name evidence="2" type="ORF">KEC16_16795</name>
</gene>
<comment type="caution">
    <text evidence="2">The sequence shown here is derived from an EMBL/GenBank/DDBJ whole genome shotgun (WGS) entry which is preliminary data.</text>
</comment>
<organism evidence="2 3">
    <name type="scientific">Magnetospirillum sulfuroxidans</name>
    <dbReference type="NCBI Taxonomy" id="611300"/>
    <lineage>
        <taxon>Bacteria</taxon>
        <taxon>Pseudomonadati</taxon>
        <taxon>Pseudomonadota</taxon>
        <taxon>Alphaproteobacteria</taxon>
        <taxon>Rhodospirillales</taxon>
        <taxon>Rhodospirillaceae</taxon>
        <taxon>Magnetospirillum</taxon>
    </lineage>
</organism>
<dbReference type="PROSITE" id="PS51257">
    <property type="entry name" value="PROKAR_LIPOPROTEIN"/>
    <property type="match status" value="1"/>
</dbReference>
<evidence type="ECO:0000256" key="1">
    <source>
        <dbReference type="SAM" id="SignalP"/>
    </source>
</evidence>
<keyword evidence="3" id="KW-1185">Reference proteome</keyword>
<sequence>MRIVAALMVFVGLALAGCGPVYETQYSYTPPASAEGRVCTTQCENTRSACVRNCDYAAQINKRDCEDDARADARTKYSKYVREQRRNNAPIKYDEDHFLTTYQCSSSSTTSACRNECVQTSNRCWQMCGGKVGSQQVCTAFCDQKGSAGSASSVRYPDGLAASGKEAFRKYLSAPGHKAWVSASDGSYGWRSGQPSAAAAEKTATAACEEHADDCQTIVIDDRWME</sequence>
<feature type="chain" id="PRO_5047053829" description="DUF4189 domain-containing protein" evidence="1">
    <location>
        <begin position="17"/>
        <end position="226"/>
    </location>
</feature>
<evidence type="ECO:0000313" key="3">
    <source>
        <dbReference type="Proteomes" id="UP000680714"/>
    </source>
</evidence>
<feature type="signal peptide" evidence="1">
    <location>
        <begin position="1"/>
        <end position="16"/>
    </location>
</feature>
<dbReference type="EMBL" id="JAGTUF010000022">
    <property type="protein sequence ID" value="MBR9973385.1"/>
    <property type="molecule type" value="Genomic_DNA"/>
</dbReference>
<dbReference type="Proteomes" id="UP000680714">
    <property type="component" value="Unassembled WGS sequence"/>
</dbReference>
<proteinExistence type="predicted"/>
<reference evidence="2 3" key="1">
    <citation type="submission" date="2021-04" db="EMBL/GenBank/DDBJ databases">
        <title>Magnetospirillum sulfuroxidans sp. nov., a facultative chemolithoautotrophic sulfur-oxidizing alphaproteobacterium isolated from freshwater sediment and proposals for Paramagetospirillum gen. nov., and Magnetospirillaceae fam. nov.</title>
        <authorList>
            <person name="Koziaeva V."/>
            <person name="Geelhoed J.S."/>
            <person name="Sorokin D.Y."/>
            <person name="Grouzdev D.S."/>
        </authorList>
    </citation>
    <scope>NUCLEOTIDE SEQUENCE [LARGE SCALE GENOMIC DNA]</scope>
    <source>
        <strain evidence="2 3">J10</strain>
    </source>
</reference>